<protein>
    <submittedName>
        <fullName evidence="2">Helix-turn-helix domain-containing protein</fullName>
    </submittedName>
</protein>
<feature type="domain" description="Helix-turn-helix" evidence="1">
    <location>
        <begin position="8"/>
        <end position="55"/>
    </location>
</feature>
<comment type="caution">
    <text evidence="2">The sequence shown here is derived from an EMBL/GenBank/DDBJ whole genome shotgun (WGS) entry which is preliminary data.</text>
</comment>
<dbReference type="Proteomes" id="UP001172728">
    <property type="component" value="Unassembled WGS sequence"/>
</dbReference>
<dbReference type="EMBL" id="JAUHPW010000001">
    <property type="protein sequence ID" value="MDN4474337.1"/>
    <property type="molecule type" value="Genomic_DNA"/>
</dbReference>
<accession>A0ABT8G5M6</accession>
<keyword evidence="3" id="KW-1185">Reference proteome</keyword>
<evidence type="ECO:0000259" key="1">
    <source>
        <dbReference type="Pfam" id="PF12728"/>
    </source>
</evidence>
<gene>
    <name evidence="2" type="ORF">QQX09_00555</name>
</gene>
<dbReference type="SUPFAM" id="SSF46955">
    <property type="entry name" value="Putative DNA-binding domain"/>
    <property type="match status" value="1"/>
</dbReference>
<organism evidence="2 3">
    <name type="scientific">Demequina litoralis</name>
    <dbReference type="NCBI Taxonomy" id="3051660"/>
    <lineage>
        <taxon>Bacteria</taxon>
        <taxon>Bacillati</taxon>
        <taxon>Actinomycetota</taxon>
        <taxon>Actinomycetes</taxon>
        <taxon>Micrococcales</taxon>
        <taxon>Demequinaceae</taxon>
        <taxon>Demequina</taxon>
    </lineage>
</organism>
<dbReference type="InterPro" id="IPR009061">
    <property type="entry name" value="DNA-bd_dom_put_sf"/>
</dbReference>
<evidence type="ECO:0000313" key="2">
    <source>
        <dbReference type="EMBL" id="MDN4474337.1"/>
    </source>
</evidence>
<sequence>MPTNSPLLYTPADAARLLSIGRSTLYELMDEGVVPFVKIGRSRRIRTEALEAYVDSL</sequence>
<dbReference type="RefSeq" id="WP_301130762.1">
    <property type="nucleotide sequence ID" value="NZ_JAUHPW010000001.1"/>
</dbReference>
<proteinExistence type="predicted"/>
<dbReference type="InterPro" id="IPR041657">
    <property type="entry name" value="HTH_17"/>
</dbReference>
<dbReference type="Pfam" id="PF12728">
    <property type="entry name" value="HTH_17"/>
    <property type="match status" value="1"/>
</dbReference>
<dbReference type="NCBIfam" id="TIGR01764">
    <property type="entry name" value="excise"/>
    <property type="match status" value="1"/>
</dbReference>
<name>A0ABT8G5M6_9MICO</name>
<dbReference type="InterPro" id="IPR010093">
    <property type="entry name" value="SinI_DNA-bd"/>
</dbReference>
<reference evidence="2" key="1">
    <citation type="submission" date="2023-06" db="EMBL/GenBank/DDBJ databases">
        <title>Sysu t00192.</title>
        <authorList>
            <person name="Gao L."/>
            <person name="Fang B.-Z."/>
            <person name="Li W.-J."/>
        </authorList>
    </citation>
    <scope>NUCLEOTIDE SEQUENCE</scope>
    <source>
        <strain evidence="2">SYSU T00192</strain>
    </source>
</reference>
<evidence type="ECO:0000313" key="3">
    <source>
        <dbReference type="Proteomes" id="UP001172728"/>
    </source>
</evidence>